<accession>A0AAN4ZK96</accession>
<proteinExistence type="predicted"/>
<feature type="non-terminal residue" evidence="1">
    <location>
        <position position="1"/>
    </location>
</feature>
<organism evidence="1 2">
    <name type="scientific">Pristionchus mayeri</name>
    <dbReference type="NCBI Taxonomy" id="1317129"/>
    <lineage>
        <taxon>Eukaryota</taxon>
        <taxon>Metazoa</taxon>
        <taxon>Ecdysozoa</taxon>
        <taxon>Nematoda</taxon>
        <taxon>Chromadorea</taxon>
        <taxon>Rhabditida</taxon>
        <taxon>Rhabditina</taxon>
        <taxon>Diplogasteromorpha</taxon>
        <taxon>Diplogasteroidea</taxon>
        <taxon>Neodiplogasteridae</taxon>
        <taxon>Pristionchus</taxon>
    </lineage>
</organism>
<reference evidence="2" key="1">
    <citation type="submission" date="2022-10" db="EMBL/GenBank/DDBJ databases">
        <title>Genome assembly of Pristionchus species.</title>
        <authorList>
            <person name="Yoshida K."/>
            <person name="Sommer R.J."/>
        </authorList>
    </citation>
    <scope>NUCLEOTIDE SEQUENCE [LARGE SCALE GENOMIC DNA]</scope>
    <source>
        <strain evidence="2">RS5460</strain>
    </source>
</reference>
<dbReference type="AlphaFoldDB" id="A0AAN4ZK96"/>
<evidence type="ECO:0000313" key="1">
    <source>
        <dbReference type="EMBL" id="GMR39175.1"/>
    </source>
</evidence>
<evidence type="ECO:0000313" key="2">
    <source>
        <dbReference type="Proteomes" id="UP001328107"/>
    </source>
</evidence>
<dbReference type="Proteomes" id="UP001328107">
    <property type="component" value="Unassembled WGS sequence"/>
</dbReference>
<name>A0AAN4ZK96_9BILA</name>
<dbReference type="EMBL" id="BTRK01000002">
    <property type="protein sequence ID" value="GMR39175.1"/>
    <property type="molecule type" value="Genomic_DNA"/>
</dbReference>
<keyword evidence="2" id="KW-1185">Reference proteome</keyword>
<gene>
    <name evidence="1" type="ORF">PMAYCL1PPCAC_09370</name>
</gene>
<protein>
    <submittedName>
        <fullName evidence="1">Uncharacterized protein</fullName>
    </submittedName>
</protein>
<comment type="caution">
    <text evidence="1">The sequence shown here is derived from an EMBL/GenBank/DDBJ whole genome shotgun (WGS) entry which is preliminary data.</text>
</comment>
<sequence length="86" mass="9811">SRLCFRELLYKTFPPRANRQCMSCHCESGFLAMPFIRLTLTSNSRTTPLARYTSSRKLSHRPLGRSTCPSLPLLPWRISALIPSLT</sequence>